<sequence>MKKLFISIVAVMALLSCSVERHPEYMMEGDRVKKDIQETFSSLLNGCYGYLKTWSDPMYRCGEYAGDNIVIRGTSTDAFYEFISYSRTPNNYRLQNFWDYSYKVIAQTSNIIKSTAEGQNATMDTQLGECYYLRGMLYFYLCRAFGKPYAQNPEKNLGLPLVNGTPDDPVNTRLPSRSTVKETYEQAINDLEKAAQLMTVDLHGAKKCIFASREAAWAMLSRIYLYMSGTYENPNTTYAKKSVEYATKVIDSGKFKLLPRENYGKSNTLAPEDNTENIFVVKRVESEYSGDDYYYTIGGMYSNIGGMGWGEMYASAKYLSMLNETGENDWFNHHYTDIRAQFIEPQYVKDNDKYTPVFRFIKNVYAADGSQVNFNYVQAPYKQTAGGIVTCSITEDNTTTNYTLTAVDASQRRYSIHYKDGNTYEGVLDYQIKLNRVYPMFYIVKCSRQGGGENQLYSPIVSRLDEMYLNRAEAYVKLGNLTSAMADVNVIRGRAIVGGEYTAAQFTATTAKRLVDKERQLELAYQAERSYDVFRNGDLLTRRYPGPHKPMVDIPATDYRVIYFIPQSAINAYNGTLEQNPTSN</sequence>
<reference evidence="10" key="1">
    <citation type="submission" date="2015-11" db="EMBL/GenBank/DDBJ databases">
        <authorList>
            <person name="Holder M.E."/>
            <person name="Ajami N.J."/>
            <person name="Petrosino J.F."/>
        </authorList>
    </citation>
    <scope>NUCLEOTIDE SEQUENCE [LARGE SCALE GENOMIC DNA]</scope>
    <source>
        <strain evidence="10">F0113</strain>
    </source>
</reference>
<evidence type="ECO:0000256" key="4">
    <source>
        <dbReference type="ARBA" id="ARBA00023136"/>
    </source>
</evidence>
<dbReference type="GO" id="GO:0009279">
    <property type="term" value="C:cell outer membrane"/>
    <property type="evidence" value="ECO:0007669"/>
    <property type="project" value="UniProtKB-SubCell"/>
</dbReference>
<dbReference type="STRING" id="76123.AS203_10085"/>
<feature type="signal peptide" evidence="6">
    <location>
        <begin position="1"/>
        <end position="21"/>
    </location>
</feature>
<protein>
    <recommendedName>
        <fullName evidence="11">RagB/SusD family nutrient uptake outer membrane protein</fullName>
    </recommendedName>
</protein>
<dbReference type="eggNOG" id="COG3193">
    <property type="taxonomic scope" value="Bacteria"/>
</dbReference>
<dbReference type="PROSITE" id="PS51257">
    <property type="entry name" value="PROKAR_LIPOPROTEIN"/>
    <property type="match status" value="1"/>
</dbReference>
<keyword evidence="10" id="KW-1185">Reference proteome</keyword>
<dbReference type="InterPro" id="IPR011990">
    <property type="entry name" value="TPR-like_helical_dom_sf"/>
</dbReference>
<evidence type="ECO:0000256" key="1">
    <source>
        <dbReference type="ARBA" id="ARBA00004442"/>
    </source>
</evidence>
<dbReference type="Pfam" id="PF07980">
    <property type="entry name" value="SusD_RagB"/>
    <property type="match status" value="1"/>
</dbReference>
<keyword evidence="5" id="KW-0998">Cell outer membrane</keyword>
<comment type="similarity">
    <text evidence="2">Belongs to the SusD family.</text>
</comment>
<dbReference type="KEGG" id="peo:AS203_10085"/>
<dbReference type="Gene3D" id="1.25.40.390">
    <property type="match status" value="2"/>
</dbReference>
<evidence type="ECO:0000259" key="8">
    <source>
        <dbReference type="Pfam" id="PF14322"/>
    </source>
</evidence>
<dbReference type="EMBL" id="CP013195">
    <property type="protein sequence ID" value="ALO49398.1"/>
    <property type="molecule type" value="Genomic_DNA"/>
</dbReference>
<evidence type="ECO:0000313" key="10">
    <source>
        <dbReference type="Proteomes" id="UP000056252"/>
    </source>
</evidence>
<keyword evidence="3 6" id="KW-0732">Signal</keyword>
<feature type="domain" description="SusD-like N-terminal" evidence="8">
    <location>
        <begin position="60"/>
        <end position="225"/>
    </location>
</feature>
<comment type="subcellular location">
    <subcellularLocation>
        <location evidence="1">Cell outer membrane</location>
    </subcellularLocation>
</comment>
<dbReference type="OrthoDB" id="617686at2"/>
<evidence type="ECO:0000256" key="2">
    <source>
        <dbReference type="ARBA" id="ARBA00006275"/>
    </source>
</evidence>
<dbReference type="InterPro" id="IPR012944">
    <property type="entry name" value="SusD_RagB_dom"/>
</dbReference>
<dbReference type="SUPFAM" id="SSF48452">
    <property type="entry name" value="TPR-like"/>
    <property type="match status" value="1"/>
</dbReference>
<dbReference type="Pfam" id="PF14322">
    <property type="entry name" value="SusD-like_3"/>
    <property type="match status" value="1"/>
</dbReference>
<dbReference type="Proteomes" id="UP000056252">
    <property type="component" value="Chromosome"/>
</dbReference>
<evidence type="ECO:0000259" key="7">
    <source>
        <dbReference type="Pfam" id="PF07980"/>
    </source>
</evidence>
<evidence type="ECO:0000313" key="9">
    <source>
        <dbReference type="EMBL" id="ALO49398.1"/>
    </source>
</evidence>
<dbReference type="RefSeq" id="WP_025065260.1">
    <property type="nucleotide sequence ID" value="NZ_CP013195.1"/>
</dbReference>
<proteinExistence type="inferred from homology"/>
<accession>A0A0S2KM65</accession>
<dbReference type="AlphaFoldDB" id="A0A0S2KM65"/>
<feature type="domain" description="RagB/SusD" evidence="7">
    <location>
        <begin position="276"/>
        <end position="581"/>
    </location>
</feature>
<gene>
    <name evidence="9" type="ORF">AS203_10085</name>
</gene>
<evidence type="ECO:0000256" key="6">
    <source>
        <dbReference type="SAM" id="SignalP"/>
    </source>
</evidence>
<keyword evidence="4" id="KW-0472">Membrane</keyword>
<name>A0A0S2KM65_9BACT</name>
<dbReference type="InterPro" id="IPR033985">
    <property type="entry name" value="SusD-like_N"/>
</dbReference>
<evidence type="ECO:0008006" key="11">
    <source>
        <dbReference type="Google" id="ProtNLM"/>
    </source>
</evidence>
<evidence type="ECO:0000256" key="3">
    <source>
        <dbReference type="ARBA" id="ARBA00022729"/>
    </source>
</evidence>
<feature type="chain" id="PRO_5006601888" description="RagB/SusD family nutrient uptake outer membrane protein" evidence="6">
    <location>
        <begin position="22"/>
        <end position="584"/>
    </location>
</feature>
<organism evidence="9 10">
    <name type="scientific">Hoylesella enoeca</name>
    <dbReference type="NCBI Taxonomy" id="76123"/>
    <lineage>
        <taxon>Bacteria</taxon>
        <taxon>Pseudomonadati</taxon>
        <taxon>Bacteroidota</taxon>
        <taxon>Bacteroidia</taxon>
        <taxon>Bacteroidales</taxon>
        <taxon>Prevotellaceae</taxon>
        <taxon>Hoylesella</taxon>
    </lineage>
</organism>
<evidence type="ECO:0000256" key="5">
    <source>
        <dbReference type="ARBA" id="ARBA00023237"/>
    </source>
</evidence>